<dbReference type="AlphaFoldDB" id="A0A5A7S4E8"/>
<evidence type="ECO:0000313" key="1">
    <source>
        <dbReference type="EMBL" id="KAA0015971.1"/>
    </source>
</evidence>
<keyword evidence="2" id="KW-1185">Reference proteome</keyword>
<gene>
    <name evidence="1" type="ORF">FOY51_26825</name>
</gene>
<evidence type="ECO:0000313" key="2">
    <source>
        <dbReference type="Proteomes" id="UP000322244"/>
    </source>
</evidence>
<dbReference type="Proteomes" id="UP000322244">
    <property type="component" value="Unassembled WGS sequence"/>
</dbReference>
<sequence length="70" mass="6812">MRTGLAGAAPGVDAGGGAGVVVAGCAWAIAVEDASATVMMVAAPTRIAQDLDSLIPKVRFTGISPLMCGP</sequence>
<name>A0A5A7S4E8_9NOCA</name>
<reference evidence="1 2" key="1">
    <citation type="submission" date="2019-07" db="EMBL/GenBank/DDBJ databases">
        <title>Rhodococcus cavernicolus sp. nov., isolated from a cave.</title>
        <authorList>
            <person name="Lee S.D."/>
        </authorList>
    </citation>
    <scope>NUCLEOTIDE SEQUENCE [LARGE SCALE GENOMIC DNA]</scope>
    <source>
        <strain evidence="1 2">C1-24</strain>
    </source>
</reference>
<dbReference type="EMBL" id="VLNY01000032">
    <property type="protein sequence ID" value="KAA0015971.1"/>
    <property type="molecule type" value="Genomic_DNA"/>
</dbReference>
<comment type="caution">
    <text evidence="1">The sequence shown here is derived from an EMBL/GenBank/DDBJ whole genome shotgun (WGS) entry which is preliminary data.</text>
</comment>
<dbReference type="RefSeq" id="WP_149433331.1">
    <property type="nucleotide sequence ID" value="NZ_VLNY01000032.1"/>
</dbReference>
<proteinExistence type="predicted"/>
<protein>
    <submittedName>
        <fullName evidence="1">Uncharacterized protein</fullName>
    </submittedName>
</protein>
<accession>A0A5A7S4E8</accession>
<organism evidence="1 2">
    <name type="scientific">Antrihabitans cavernicola</name>
    <dbReference type="NCBI Taxonomy" id="2495913"/>
    <lineage>
        <taxon>Bacteria</taxon>
        <taxon>Bacillati</taxon>
        <taxon>Actinomycetota</taxon>
        <taxon>Actinomycetes</taxon>
        <taxon>Mycobacteriales</taxon>
        <taxon>Nocardiaceae</taxon>
        <taxon>Antrihabitans</taxon>
    </lineage>
</organism>
<dbReference type="PROSITE" id="PS51257">
    <property type="entry name" value="PROKAR_LIPOPROTEIN"/>
    <property type="match status" value="1"/>
</dbReference>